<keyword evidence="3" id="KW-1185">Reference proteome</keyword>
<gene>
    <name evidence="2" type="ORF">L210DRAFT_3199860</name>
</gene>
<evidence type="ECO:0000313" key="3">
    <source>
        <dbReference type="Proteomes" id="UP001194468"/>
    </source>
</evidence>
<dbReference type="Proteomes" id="UP001194468">
    <property type="component" value="Unassembled WGS sequence"/>
</dbReference>
<proteinExistence type="predicted"/>
<feature type="compositionally biased region" description="Polar residues" evidence="1">
    <location>
        <begin position="50"/>
        <end position="67"/>
    </location>
</feature>
<reference evidence="2" key="2">
    <citation type="journal article" date="2020" name="Nat. Commun.">
        <title>Large-scale genome sequencing of mycorrhizal fungi provides insights into the early evolution of symbiotic traits.</title>
        <authorList>
            <person name="Miyauchi S."/>
            <person name="Kiss E."/>
            <person name="Kuo A."/>
            <person name="Drula E."/>
            <person name="Kohler A."/>
            <person name="Sanchez-Garcia M."/>
            <person name="Morin E."/>
            <person name="Andreopoulos B."/>
            <person name="Barry K.W."/>
            <person name="Bonito G."/>
            <person name="Buee M."/>
            <person name="Carver A."/>
            <person name="Chen C."/>
            <person name="Cichocki N."/>
            <person name="Clum A."/>
            <person name="Culley D."/>
            <person name="Crous P.W."/>
            <person name="Fauchery L."/>
            <person name="Girlanda M."/>
            <person name="Hayes R.D."/>
            <person name="Keri Z."/>
            <person name="LaButti K."/>
            <person name="Lipzen A."/>
            <person name="Lombard V."/>
            <person name="Magnuson J."/>
            <person name="Maillard F."/>
            <person name="Murat C."/>
            <person name="Nolan M."/>
            <person name="Ohm R.A."/>
            <person name="Pangilinan J."/>
            <person name="Pereira M.F."/>
            <person name="Perotto S."/>
            <person name="Peter M."/>
            <person name="Pfister S."/>
            <person name="Riley R."/>
            <person name="Sitrit Y."/>
            <person name="Stielow J.B."/>
            <person name="Szollosi G."/>
            <person name="Zifcakova L."/>
            <person name="Stursova M."/>
            <person name="Spatafora J.W."/>
            <person name="Tedersoo L."/>
            <person name="Vaario L.M."/>
            <person name="Yamada A."/>
            <person name="Yan M."/>
            <person name="Wang P."/>
            <person name="Xu J."/>
            <person name="Bruns T."/>
            <person name="Baldrian P."/>
            <person name="Vilgalys R."/>
            <person name="Dunand C."/>
            <person name="Henrissat B."/>
            <person name="Grigoriev I.V."/>
            <person name="Hibbett D."/>
            <person name="Nagy L.G."/>
            <person name="Martin F.M."/>
        </authorList>
    </citation>
    <scope>NUCLEOTIDE SEQUENCE</scope>
    <source>
        <strain evidence="2">BED1</strain>
    </source>
</reference>
<feature type="region of interest" description="Disordered" evidence="1">
    <location>
        <begin position="187"/>
        <end position="213"/>
    </location>
</feature>
<feature type="region of interest" description="Disordered" evidence="1">
    <location>
        <begin position="132"/>
        <end position="175"/>
    </location>
</feature>
<sequence>MALLQSDPAHYRDQDYHSPSPSNKPINLGTPSFDMYEFSHLQSPPFPHTPSYNGSYHNSPYSGQSDLSYDPDGPDSFALLGEGLDNLAVRGDEYDPAEYDAPNSSSLLVFDSDYVTGFDPTGAHVAVSVTPAQIDQHSPRSYDHSSPSSNGDGRPRSRASSLSSNPQILPHSSPHLDVAHNFENLRFESPNWRQNQLPGERTMSPPRKAQSPPQLLIPDSSPSLFPQETPMINAPEGDGGFVSSGPQLHIVPATPVSGGGAASQSVPFQATWKHSIKAHRKMDHSNKCQHPHGITNKFNRPRSPNLSGYHLNSMNRAYSLFSTATLPIGGCPLSVPNYIPMVQIPTFSFQISPLVRAASQTLLHLYVLNFGIPLS</sequence>
<evidence type="ECO:0000313" key="2">
    <source>
        <dbReference type="EMBL" id="KAF8442206.1"/>
    </source>
</evidence>
<accession>A0AAD4BX00</accession>
<dbReference type="AlphaFoldDB" id="A0AAD4BX00"/>
<evidence type="ECO:0000256" key="1">
    <source>
        <dbReference type="SAM" id="MobiDB-lite"/>
    </source>
</evidence>
<feature type="region of interest" description="Disordered" evidence="1">
    <location>
        <begin position="1"/>
        <end position="73"/>
    </location>
</feature>
<organism evidence="2 3">
    <name type="scientific">Boletus edulis BED1</name>
    <dbReference type="NCBI Taxonomy" id="1328754"/>
    <lineage>
        <taxon>Eukaryota</taxon>
        <taxon>Fungi</taxon>
        <taxon>Dikarya</taxon>
        <taxon>Basidiomycota</taxon>
        <taxon>Agaricomycotina</taxon>
        <taxon>Agaricomycetes</taxon>
        <taxon>Agaricomycetidae</taxon>
        <taxon>Boletales</taxon>
        <taxon>Boletineae</taxon>
        <taxon>Boletaceae</taxon>
        <taxon>Boletoideae</taxon>
        <taxon>Boletus</taxon>
    </lineage>
</organism>
<protein>
    <submittedName>
        <fullName evidence="2">Uncharacterized protein</fullName>
    </submittedName>
</protein>
<name>A0AAD4BX00_BOLED</name>
<feature type="compositionally biased region" description="Polar residues" evidence="1">
    <location>
        <begin position="158"/>
        <end position="167"/>
    </location>
</feature>
<comment type="caution">
    <text evidence="2">The sequence shown here is derived from an EMBL/GenBank/DDBJ whole genome shotgun (WGS) entry which is preliminary data.</text>
</comment>
<dbReference type="EMBL" id="WHUW01000009">
    <property type="protein sequence ID" value="KAF8442206.1"/>
    <property type="molecule type" value="Genomic_DNA"/>
</dbReference>
<reference evidence="2" key="1">
    <citation type="submission" date="2019-10" db="EMBL/GenBank/DDBJ databases">
        <authorList>
            <consortium name="DOE Joint Genome Institute"/>
            <person name="Kuo A."/>
            <person name="Miyauchi S."/>
            <person name="Kiss E."/>
            <person name="Drula E."/>
            <person name="Kohler A."/>
            <person name="Sanchez-Garcia M."/>
            <person name="Andreopoulos B."/>
            <person name="Barry K.W."/>
            <person name="Bonito G."/>
            <person name="Buee M."/>
            <person name="Carver A."/>
            <person name="Chen C."/>
            <person name="Cichocki N."/>
            <person name="Clum A."/>
            <person name="Culley D."/>
            <person name="Crous P.W."/>
            <person name="Fauchery L."/>
            <person name="Girlanda M."/>
            <person name="Hayes R."/>
            <person name="Keri Z."/>
            <person name="LaButti K."/>
            <person name="Lipzen A."/>
            <person name="Lombard V."/>
            <person name="Magnuson J."/>
            <person name="Maillard F."/>
            <person name="Morin E."/>
            <person name="Murat C."/>
            <person name="Nolan M."/>
            <person name="Ohm R."/>
            <person name="Pangilinan J."/>
            <person name="Pereira M."/>
            <person name="Perotto S."/>
            <person name="Peter M."/>
            <person name="Riley R."/>
            <person name="Sitrit Y."/>
            <person name="Stielow B."/>
            <person name="Szollosi G."/>
            <person name="Zifcakova L."/>
            <person name="Stursova M."/>
            <person name="Spatafora J.W."/>
            <person name="Tedersoo L."/>
            <person name="Vaario L.-M."/>
            <person name="Yamada A."/>
            <person name="Yan M."/>
            <person name="Wang P."/>
            <person name="Xu J."/>
            <person name="Bruns T."/>
            <person name="Baldrian P."/>
            <person name="Vilgalys R."/>
            <person name="Henrissat B."/>
            <person name="Grigoriev I.V."/>
            <person name="Hibbett D."/>
            <person name="Nagy L.G."/>
            <person name="Martin F.M."/>
        </authorList>
    </citation>
    <scope>NUCLEOTIDE SEQUENCE</scope>
    <source>
        <strain evidence="2">BED1</strain>
    </source>
</reference>